<comment type="caution">
    <text evidence="2">The sequence shown here is derived from an EMBL/GenBank/DDBJ whole genome shotgun (WGS) entry which is preliminary data.</text>
</comment>
<name>A0A8H4RF27_9HELO</name>
<evidence type="ECO:0000256" key="1">
    <source>
        <dbReference type="SAM" id="MobiDB-lite"/>
    </source>
</evidence>
<feature type="compositionally biased region" description="Basic and acidic residues" evidence="1">
    <location>
        <begin position="515"/>
        <end position="530"/>
    </location>
</feature>
<sequence length="701" mass="78483">MSAIYANGETYTLLRDAVVKFVEARGKSDAKVMEAVKELEELAEEDVFVRPWKDLKLYGKVVRKFYGVEGEGEGVDVEMELDDENGDEERMRDGESGKAEGVPSNLEAVAKDAAEELEGMAEPEPPSPHPRWPSQSNLEKSTWYNQKIIRVEAPWAFMAGLDIKDPHSMRRVMTYLNSRLTDGDFDNTKFEEVARRHLTDIELERANSMLKEAWDNELLRSMLERFTEAREQKHPMTVYSAALKLKRGADHFVRQPKRYALVYEELKQKWDKDQAKRKLQEGIQSTSATIDLMDEDIPMEELTDALDEDYIDSKNTRRRRNSRYADEDVSNDDYVPDQVGTGGTGDERSKRRESRAKRQFSSRVERLILERIPNSKGKQTSGSNREKKKTPDRGRSIRMIDNFGSKETSESSVEEEIEEIEVPKDAKSRLESNDKRKSPNPAVLFKLINESKTTANVTPTPQKRKRVNNIEDDQAFQGTSSFETEPSSKETDPGSTGWFEPQSGVIDGDVVMVSRSRENGDSINGQEKKRQFSALASQEPDKVEKSKEKRPKIDSSSAGPNSNPDPDSNQASDAGNVVATTEDDEVRDSEAETEIEDSDSNSSSDAPSVNIFLETFIPGEGRKTRSGRAYNPLAAEMFESPTQPSPRATTPRSIRGTRAPSGTPSRTPASATSAKSTRGSAMKKGRGRGSGGRSVRFADDA</sequence>
<feature type="compositionally biased region" description="Polar residues" evidence="1">
    <location>
        <begin position="640"/>
        <end position="652"/>
    </location>
</feature>
<feature type="compositionally biased region" description="Basic and acidic residues" evidence="1">
    <location>
        <begin position="88"/>
        <end position="98"/>
    </location>
</feature>
<feature type="region of interest" description="Disordered" evidence="1">
    <location>
        <begin position="116"/>
        <end position="137"/>
    </location>
</feature>
<dbReference type="EMBL" id="JAAMPI010000744">
    <property type="protein sequence ID" value="KAF4628924.1"/>
    <property type="molecule type" value="Genomic_DNA"/>
</dbReference>
<dbReference type="OrthoDB" id="3565112at2759"/>
<feature type="compositionally biased region" description="Polar residues" evidence="1">
    <location>
        <begin position="450"/>
        <end position="461"/>
    </location>
</feature>
<proteinExistence type="predicted"/>
<evidence type="ECO:0000313" key="2">
    <source>
        <dbReference type="EMBL" id="KAF4628924.1"/>
    </source>
</evidence>
<organism evidence="2 3">
    <name type="scientific">Cudoniella acicularis</name>
    <dbReference type="NCBI Taxonomy" id="354080"/>
    <lineage>
        <taxon>Eukaryota</taxon>
        <taxon>Fungi</taxon>
        <taxon>Dikarya</taxon>
        <taxon>Ascomycota</taxon>
        <taxon>Pezizomycotina</taxon>
        <taxon>Leotiomycetes</taxon>
        <taxon>Helotiales</taxon>
        <taxon>Tricladiaceae</taxon>
        <taxon>Cudoniella</taxon>
    </lineage>
</organism>
<keyword evidence="3" id="KW-1185">Reference proteome</keyword>
<feature type="compositionally biased region" description="Polar residues" evidence="1">
    <location>
        <begin position="476"/>
        <end position="485"/>
    </location>
</feature>
<feature type="compositionally biased region" description="Basic and acidic residues" evidence="1">
    <location>
        <begin position="421"/>
        <end position="437"/>
    </location>
</feature>
<feature type="compositionally biased region" description="Basic residues" evidence="1">
    <location>
        <begin position="351"/>
        <end position="360"/>
    </location>
</feature>
<dbReference type="Proteomes" id="UP000566819">
    <property type="component" value="Unassembled WGS sequence"/>
</dbReference>
<feature type="compositionally biased region" description="Basic and acidic residues" evidence="1">
    <location>
        <begin position="539"/>
        <end position="553"/>
    </location>
</feature>
<feature type="compositionally biased region" description="Polar residues" evidence="1">
    <location>
        <begin position="554"/>
        <end position="573"/>
    </location>
</feature>
<evidence type="ECO:0000313" key="3">
    <source>
        <dbReference type="Proteomes" id="UP000566819"/>
    </source>
</evidence>
<gene>
    <name evidence="2" type="ORF">G7Y89_g9231</name>
</gene>
<accession>A0A8H4RF27</accession>
<protein>
    <submittedName>
        <fullName evidence="2">Uncharacterized protein</fullName>
    </submittedName>
</protein>
<feature type="compositionally biased region" description="Polar residues" evidence="1">
    <location>
        <begin position="660"/>
        <end position="677"/>
    </location>
</feature>
<feature type="region of interest" description="Disordered" evidence="1">
    <location>
        <begin position="317"/>
        <end position="701"/>
    </location>
</feature>
<feature type="region of interest" description="Disordered" evidence="1">
    <location>
        <begin position="82"/>
        <end position="104"/>
    </location>
</feature>
<feature type="compositionally biased region" description="Acidic residues" evidence="1">
    <location>
        <begin position="581"/>
        <end position="599"/>
    </location>
</feature>
<dbReference type="AlphaFoldDB" id="A0A8H4RF27"/>
<reference evidence="2 3" key="1">
    <citation type="submission" date="2020-03" db="EMBL/GenBank/DDBJ databases">
        <title>Draft Genome Sequence of Cudoniella acicularis.</title>
        <authorList>
            <person name="Buettner E."/>
            <person name="Kellner H."/>
        </authorList>
    </citation>
    <scope>NUCLEOTIDE SEQUENCE [LARGE SCALE GENOMIC DNA]</scope>
    <source>
        <strain evidence="2 3">DSM 108380</strain>
    </source>
</reference>